<name>A0ABM8WWM3_9BURK</name>
<dbReference type="Proteomes" id="UP000701702">
    <property type="component" value="Unassembled WGS sequence"/>
</dbReference>
<evidence type="ECO:0000259" key="14">
    <source>
        <dbReference type="Pfam" id="PF01292"/>
    </source>
</evidence>
<feature type="transmembrane region" description="Helical" evidence="13">
    <location>
        <begin position="20"/>
        <end position="42"/>
    </location>
</feature>
<dbReference type="PANTHER" id="PTHR30529:SF3">
    <property type="entry name" value="CYTOCHROME B561 HOMOLOG 1"/>
    <property type="match status" value="1"/>
</dbReference>
<keyword evidence="8" id="KW-0249">Electron transport</keyword>
<proteinExistence type="inferred from homology"/>
<gene>
    <name evidence="15" type="primary">yodB</name>
    <name evidence="15" type="ORF">LMG23994_02276</name>
</gene>
<dbReference type="InterPro" id="IPR052168">
    <property type="entry name" value="Cytochrome_b561_oxidase"/>
</dbReference>
<evidence type="ECO:0000256" key="4">
    <source>
        <dbReference type="ARBA" id="ARBA00022475"/>
    </source>
</evidence>
<comment type="caution">
    <text evidence="15">The sequence shown here is derived from an EMBL/GenBank/DDBJ whole genome shotgun (WGS) entry which is preliminary data.</text>
</comment>
<keyword evidence="11 13" id="KW-0472">Membrane</keyword>
<feature type="transmembrane region" description="Helical" evidence="13">
    <location>
        <begin position="103"/>
        <end position="123"/>
    </location>
</feature>
<accession>A0ABM8WWM3</accession>
<keyword evidence="9 13" id="KW-1133">Transmembrane helix</keyword>
<keyword evidence="3" id="KW-0813">Transport</keyword>
<keyword evidence="5" id="KW-0349">Heme</keyword>
<evidence type="ECO:0000256" key="13">
    <source>
        <dbReference type="SAM" id="Phobius"/>
    </source>
</evidence>
<evidence type="ECO:0000256" key="5">
    <source>
        <dbReference type="ARBA" id="ARBA00022617"/>
    </source>
</evidence>
<keyword evidence="6 13" id="KW-0812">Transmembrane</keyword>
<evidence type="ECO:0000256" key="11">
    <source>
        <dbReference type="ARBA" id="ARBA00023136"/>
    </source>
</evidence>
<evidence type="ECO:0000256" key="10">
    <source>
        <dbReference type="ARBA" id="ARBA00023004"/>
    </source>
</evidence>
<dbReference type="InterPro" id="IPR011577">
    <property type="entry name" value="Cyt_b561_bac/Ni-Hgenase"/>
</dbReference>
<evidence type="ECO:0000256" key="9">
    <source>
        <dbReference type="ARBA" id="ARBA00022989"/>
    </source>
</evidence>
<feature type="domain" description="Cytochrome b561 bacterial/Ni-hydrogenase" evidence="14">
    <location>
        <begin position="19"/>
        <end position="190"/>
    </location>
</feature>
<dbReference type="PANTHER" id="PTHR30529">
    <property type="entry name" value="CYTOCHROME B561"/>
    <property type="match status" value="1"/>
</dbReference>
<evidence type="ECO:0000256" key="12">
    <source>
        <dbReference type="ARBA" id="ARBA00037975"/>
    </source>
</evidence>
<reference evidence="15 16" key="1">
    <citation type="submission" date="2021-08" db="EMBL/GenBank/DDBJ databases">
        <authorList>
            <person name="Peeters C."/>
        </authorList>
    </citation>
    <scope>NUCLEOTIDE SEQUENCE [LARGE SCALE GENOMIC DNA]</scope>
    <source>
        <strain evidence="15 16">LMG 23994</strain>
    </source>
</reference>
<sequence length="191" mass="21114">MNRLQGVSGAMEFPGTVRRYDGLAIFFHWAVFLLIAAAYAAIELKGFAGKGSPARSLAMAAHEWTGLLVLVLAVPRLLWRLVRGAPPAEPGSRWMHLAGEAMHWVLYLFIFAQPILGLLTLNAGGHVLTLPGLGLQIPAWVGPDDALKDQLEEIHETLGNAFYLVIGLHAMAALFHHYMLGDNTLRRMWRR</sequence>
<keyword evidence="16" id="KW-1185">Reference proteome</keyword>
<evidence type="ECO:0000313" key="16">
    <source>
        <dbReference type="Proteomes" id="UP000701702"/>
    </source>
</evidence>
<evidence type="ECO:0000256" key="6">
    <source>
        <dbReference type="ARBA" id="ARBA00022692"/>
    </source>
</evidence>
<evidence type="ECO:0000256" key="3">
    <source>
        <dbReference type="ARBA" id="ARBA00022448"/>
    </source>
</evidence>
<feature type="transmembrane region" description="Helical" evidence="13">
    <location>
        <begin position="62"/>
        <end position="82"/>
    </location>
</feature>
<evidence type="ECO:0000256" key="8">
    <source>
        <dbReference type="ARBA" id="ARBA00022982"/>
    </source>
</evidence>
<dbReference type="EMBL" id="CAJZAF010000010">
    <property type="protein sequence ID" value="CAG9171930.1"/>
    <property type="molecule type" value="Genomic_DNA"/>
</dbReference>
<keyword evidence="7" id="KW-0479">Metal-binding</keyword>
<evidence type="ECO:0000313" key="15">
    <source>
        <dbReference type="EMBL" id="CAG9171930.1"/>
    </source>
</evidence>
<dbReference type="Pfam" id="PF01292">
    <property type="entry name" value="Ni_hydr_CYTB"/>
    <property type="match status" value="1"/>
</dbReference>
<comment type="subcellular location">
    <subcellularLocation>
        <location evidence="2">Cell membrane</location>
        <topology evidence="2">Multi-pass membrane protein</topology>
    </subcellularLocation>
</comment>
<keyword evidence="4" id="KW-1003">Cell membrane</keyword>
<evidence type="ECO:0000256" key="1">
    <source>
        <dbReference type="ARBA" id="ARBA00001970"/>
    </source>
</evidence>
<keyword evidence="10" id="KW-0408">Iron</keyword>
<protein>
    <submittedName>
        <fullName evidence="15">Cytochrome b561</fullName>
    </submittedName>
</protein>
<evidence type="ECO:0000256" key="2">
    <source>
        <dbReference type="ARBA" id="ARBA00004651"/>
    </source>
</evidence>
<dbReference type="InterPro" id="IPR016174">
    <property type="entry name" value="Di-haem_cyt_TM"/>
</dbReference>
<comment type="cofactor">
    <cofactor evidence="1">
        <name>heme b</name>
        <dbReference type="ChEBI" id="CHEBI:60344"/>
    </cofactor>
</comment>
<comment type="similarity">
    <text evidence="12">Belongs to the cytochrome b561 family.</text>
</comment>
<feature type="transmembrane region" description="Helical" evidence="13">
    <location>
        <begin position="161"/>
        <end position="181"/>
    </location>
</feature>
<dbReference type="RefSeq" id="WP_224002105.1">
    <property type="nucleotide sequence ID" value="NZ_CAJZAF010000010.1"/>
</dbReference>
<dbReference type="SUPFAM" id="SSF81342">
    <property type="entry name" value="Transmembrane di-heme cytochromes"/>
    <property type="match status" value="1"/>
</dbReference>
<organism evidence="15 16">
    <name type="scientific">Cupriavidus pinatubonensis</name>
    <dbReference type="NCBI Taxonomy" id="248026"/>
    <lineage>
        <taxon>Bacteria</taxon>
        <taxon>Pseudomonadati</taxon>
        <taxon>Pseudomonadota</taxon>
        <taxon>Betaproteobacteria</taxon>
        <taxon>Burkholderiales</taxon>
        <taxon>Burkholderiaceae</taxon>
        <taxon>Cupriavidus</taxon>
    </lineage>
</organism>
<evidence type="ECO:0000256" key="7">
    <source>
        <dbReference type="ARBA" id="ARBA00022723"/>
    </source>
</evidence>